<dbReference type="PROSITE" id="PS50887">
    <property type="entry name" value="GGDEF"/>
    <property type="match status" value="1"/>
</dbReference>
<evidence type="ECO:0000256" key="1">
    <source>
        <dbReference type="SAM" id="Coils"/>
    </source>
</evidence>
<dbReference type="InterPro" id="IPR052155">
    <property type="entry name" value="Biofilm_reg_signaling"/>
</dbReference>
<dbReference type="CDD" id="cd12915">
    <property type="entry name" value="PDC2_DGC_like"/>
    <property type="match status" value="1"/>
</dbReference>
<organism evidence="4 5">
    <name type="scientific">Ancylobacter novellus (strain ATCC 8093 / DSM 506 / JCM 20403 / CCM 1077 / IAM 12100 / NBRC 12443 / NCIMB 10456)</name>
    <name type="common">Starkeya novella</name>
    <dbReference type="NCBI Taxonomy" id="639283"/>
    <lineage>
        <taxon>Bacteria</taxon>
        <taxon>Pseudomonadati</taxon>
        <taxon>Pseudomonadota</taxon>
        <taxon>Alphaproteobacteria</taxon>
        <taxon>Hyphomicrobiales</taxon>
        <taxon>Xanthobacteraceae</taxon>
        <taxon>Ancylobacter</taxon>
    </lineage>
</organism>
<dbReference type="PANTHER" id="PTHR44757:SF2">
    <property type="entry name" value="BIOFILM ARCHITECTURE MAINTENANCE PROTEIN MBAA"/>
    <property type="match status" value="1"/>
</dbReference>
<dbReference type="CDD" id="cd12914">
    <property type="entry name" value="PDC1_DGC_like"/>
    <property type="match status" value="1"/>
</dbReference>
<keyword evidence="2" id="KW-1133">Transmembrane helix</keyword>
<accession>D7A4C7</accession>
<dbReference type="Pfam" id="PF12860">
    <property type="entry name" value="PAS_7"/>
    <property type="match status" value="1"/>
</dbReference>
<dbReference type="KEGG" id="sno:Snov_2495"/>
<dbReference type="OrthoDB" id="9812260at2"/>
<sequence>MAEDHPSTGAMPGRFGRQLAVFGLVVGCLLAIGVGVVLIEFRHAAIHRDEQELKRMALVLAEQAERAFQSLEAAQNGLQQEMRNQEIDTQEEFRGQKDDADIHDSLRQRINGLAHVDLLALIDDQGHVVGQSHPLPMPDGSLSNREFFTVLRDGPPNTRYISAPLTDPDGTVWTVHIAQRVTGQDGAFLGAVLGAVRLRYFESLYGTVAATSGDVISLVHGDGDVLARYPALAGRPADGAANPLAASQKAPAVPAGEMEDLGITPHDFTAVHKLQSYPVEVRVSRAAHDVLRGWHQEALVIAAGAGLVELGLAGIVLLGVRQIRSQGRLANAERERRVQDMRFATAMEHLNQGVCMLDRQGRVAVVNPRLREMLSLPAGQPLSGLSLAQFARMAVAARRVTPADLRYLRRAIAQLPEARPASLIWHLADGRIFVVELDSTPDDGWLATLEDATERHRAEARIFHLAHHDPLTGLANRTLFSQRLQEAIARARVGLPGALLLIDLDRFKRVNDEFGHPVGDALLIAAAERLRGCLREGDLAARLGGDEFAVIQAGAAQPEGARALGARLVATLGAPYEIDGKHLDVRASVGTAVLGPDDDTQALMRKADVALYRAKDGGRARHVLFGEENAASLQ</sequence>
<dbReference type="EMBL" id="CP002026">
    <property type="protein sequence ID" value="ADH89790.1"/>
    <property type="molecule type" value="Genomic_DNA"/>
</dbReference>
<dbReference type="RefSeq" id="WP_013167294.1">
    <property type="nucleotide sequence ID" value="NC_014217.1"/>
</dbReference>
<dbReference type="FunFam" id="3.30.70.270:FF:000001">
    <property type="entry name" value="Diguanylate cyclase domain protein"/>
    <property type="match status" value="1"/>
</dbReference>
<dbReference type="AlphaFoldDB" id="D7A4C7"/>
<dbReference type="CDD" id="cd01949">
    <property type="entry name" value="GGDEF"/>
    <property type="match status" value="1"/>
</dbReference>
<keyword evidence="1" id="KW-0175">Coiled coil</keyword>
<dbReference type="SMART" id="SM00267">
    <property type="entry name" value="GGDEF"/>
    <property type="match status" value="1"/>
</dbReference>
<dbReference type="InterPro" id="IPR035965">
    <property type="entry name" value="PAS-like_dom_sf"/>
</dbReference>
<feature type="transmembrane region" description="Helical" evidence="2">
    <location>
        <begin position="298"/>
        <end position="320"/>
    </location>
</feature>
<feature type="domain" description="GGDEF" evidence="3">
    <location>
        <begin position="495"/>
        <end position="627"/>
    </location>
</feature>
<evidence type="ECO:0000313" key="4">
    <source>
        <dbReference type="EMBL" id="ADH89790.1"/>
    </source>
</evidence>
<dbReference type="PANTHER" id="PTHR44757">
    <property type="entry name" value="DIGUANYLATE CYCLASE DGCP"/>
    <property type="match status" value="1"/>
</dbReference>
<dbReference type="STRING" id="639283.Snov_2495"/>
<dbReference type="Gene3D" id="3.30.70.270">
    <property type="match status" value="1"/>
</dbReference>
<proteinExistence type="predicted"/>
<dbReference type="NCBIfam" id="TIGR00254">
    <property type="entry name" value="GGDEF"/>
    <property type="match status" value="1"/>
</dbReference>
<dbReference type="Gene3D" id="3.30.450.20">
    <property type="entry name" value="PAS domain"/>
    <property type="match status" value="3"/>
</dbReference>
<dbReference type="Pfam" id="PF00990">
    <property type="entry name" value="GGDEF"/>
    <property type="match status" value="1"/>
</dbReference>
<dbReference type="InterPro" id="IPR000160">
    <property type="entry name" value="GGDEF_dom"/>
</dbReference>
<dbReference type="HOGENOM" id="CLU_431415_0_0_5"/>
<feature type="coiled-coil region" evidence="1">
    <location>
        <begin position="61"/>
        <end position="88"/>
    </location>
</feature>
<dbReference type="SUPFAM" id="SSF55785">
    <property type="entry name" value="PYP-like sensor domain (PAS domain)"/>
    <property type="match status" value="1"/>
</dbReference>
<reference evidence="4 5" key="1">
    <citation type="journal article" date="2012" name="Stand. Genomic Sci.">
        <title>Complete genome sequence of the facultatively chemolithoautotrophic and methylotrophic alpha Proteobacterium Starkeya novella type strain (ATCC 8093(T)).</title>
        <authorList>
            <person name="Kappler U."/>
            <person name="Davenport K."/>
            <person name="Beatson S."/>
            <person name="Lucas S."/>
            <person name="Lapidus A."/>
            <person name="Copeland A."/>
            <person name="Berry K.W."/>
            <person name="Glavina Del Rio T."/>
            <person name="Hammon N."/>
            <person name="Dalin E."/>
            <person name="Tice H."/>
            <person name="Pitluck S."/>
            <person name="Richardson P."/>
            <person name="Bruce D."/>
            <person name="Goodwin L.A."/>
            <person name="Han C."/>
            <person name="Tapia R."/>
            <person name="Detter J.C."/>
            <person name="Chang Y.J."/>
            <person name="Jeffries C.D."/>
            <person name="Land M."/>
            <person name="Hauser L."/>
            <person name="Kyrpides N.C."/>
            <person name="Goker M."/>
            <person name="Ivanova N."/>
            <person name="Klenk H.P."/>
            <person name="Woyke T."/>
        </authorList>
    </citation>
    <scope>NUCLEOTIDE SEQUENCE [LARGE SCALE GENOMIC DNA]</scope>
    <source>
        <strain evidence="5">ATCC 8093 / DSM 506 / JCM 20403 / CCM 1077 / IAM 12100 / NBRC 12443 / NCIMB 10456</strain>
    </source>
</reference>
<dbReference type="InterPro" id="IPR029787">
    <property type="entry name" value="Nucleotide_cyclase"/>
</dbReference>
<name>D7A4C7_ANCN5</name>
<keyword evidence="2" id="KW-0812">Transmembrane</keyword>
<evidence type="ECO:0000259" key="3">
    <source>
        <dbReference type="PROSITE" id="PS50887"/>
    </source>
</evidence>
<dbReference type="InterPro" id="IPR043128">
    <property type="entry name" value="Rev_trsase/Diguanyl_cyclase"/>
</dbReference>
<evidence type="ECO:0000313" key="5">
    <source>
        <dbReference type="Proteomes" id="UP000006633"/>
    </source>
</evidence>
<gene>
    <name evidence="4" type="ordered locus">Snov_2495</name>
</gene>
<dbReference type="Proteomes" id="UP000006633">
    <property type="component" value="Chromosome"/>
</dbReference>
<dbReference type="SUPFAM" id="SSF55073">
    <property type="entry name" value="Nucleotide cyclase"/>
    <property type="match status" value="1"/>
</dbReference>
<dbReference type="GO" id="GO:0003824">
    <property type="term" value="F:catalytic activity"/>
    <property type="evidence" value="ECO:0007669"/>
    <property type="project" value="UniProtKB-ARBA"/>
</dbReference>
<evidence type="ECO:0000256" key="2">
    <source>
        <dbReference type="SAM" id="Phobius"/>
    </source>
</evidence>
<protein>
    <submittedName>
        <fullName evidence="4">Diguanylate cyclase</fullName>
    </submittedName>
</protein>
<dbReference type="eggNOG" id="COG2199">
    <property type="taxonomic scope" value="Bacteria"/>
</dbReference>
<keyword evidence="5" id="KW-1185">Reference proteome</keyword>
<feature type="transmembrane region" description="Helical" evidence="2">
    <location>
        <begin position="20"/>
        <end position="39"/>
    </location>
</feature>
<keyword evidence="2" id="KW-0472">Membrane</keyword>